<feature type="transmembrane region" description="Helical" evidence="8">
    <location>
        <begin position="340"/>
        <end position="366"/>
    </location>
</feature>
<dbReference type="PROSITE" id="PS50850">
    <property type="entry name" value="MFS"/>
    <property type="match status" value="1"/>
</dbReference>
<comment type="similarity">
    <text evidence="3">Belongs to the major facilitator superfamily. TCR/Tet family.</text>
</comment>
<feature type="transmembrane region" description="Helical" evidence="8">
    <location>
        <begin position="45"/>
        <end position="66"/>
    </location>
</feature>
<name>A0A1H5VYQ9_9RHOB</name>
<gene>
    <name evidence="10" type="ORF">SAMN05421751_10711</name>
</gene>
<dbReference type="PANTHER" id="PTHR23504:SF15">
    <property type="entry name" value="MAJOR FACILITATOR SUPERFAMILY (MFS) PROFILE DOMAIN-CONTAINING PROTEIN"/>
    <property type="match status" value="1"/>
</dbReference>
<dbReference type="Gene3D" id="1.20.1250.20">
    <property type="entry name" value="MFS general substrate transporter like domains"/>
    <property type="match status" value="1"/>
</dbReference>
<keyword evidence="7 8" id="KW-0472">Membrane</keyword>
<evidence type="ECO:0000256" key="3">
    <source>
        <dbReference type="ARBA" id="ARBA00007520"/>
    </source>
</evidence>
<keyword evidence="11" id="KW-1185">Reference proteome</keyword>
<feature type="domain" description="Major facilitator superfamily (MFS) profile" evidence="9">
    <location>
        <begin position="7"/>
        <end position="400"/>
    </location>
</feature>
<evidence type="ECO:0000256" key="8">
    <source>
        <dbReference type="SAM" id="Phobius"/>
    </source>
</evidence>
<evidence type="ECO:0000259" key="9">
    <source>
        <dbReference type="PROSITE" id="PS50850"/>
    </source>
</evidence>
<proteinExistence type="inferred from homology"/>
<evidence type="ECO:0000313" key="11">
    <source>
        <dbReference type="Proteomes" id="UP000236742"/>
    </source>
</evidence>
<evidence type="ECO:0000313" key="10">
    <source>
        <dbReference type="EMBL" id="SEF92263.1"/>
    </source>
</evidence>
<feature type="transmembrane region" description="Helical" evidence="8">
    <location>
        <begin position="136"/>
        <end position="158"/>
    </location>
</feature>
<organism evidence="10 11">
    <name type="scientific">Jhaorihella thermophila</name>
    <dbReference type="NCBI Taxonomy" id="488547"/>
    <lineage>
        <taxon>Bacteria</taxon>
        <taxon>Pseudomonadati</taxon>
        <taxon>Pseudomonadota</taxon>
        <taxon>Alphaproteobacteria</taxon>
        <taxon>Rhodobacterales</taxon>
        <taxon>Paracoccaceae</taxon>
        <taxon>Jhaorihella</taxon>
    </lineage>
</organism>
<feature type="transmembrane region" description="Helical" evidence="8">
    <location>
        <begin position="216"/>
        <end position="240"/>
    </location>
</feature>
<feature type="transmembrane region" description="Helical" evidence="8">
    <location>
        <begin position="252"/>
        <end position="271"/>
    </location>
</feature>
<comment type="function">
    <text evidence="1">Resistance to tetracycline by an active tetracycline efflux. This is an energy-dependent process that decreases the accumulation of the antibiotic in whole cells. This protein functions as a metal-tetracycline/H(+) antiporter.</text>
</comment>
<keyword evidence="5 8" id="KW-0812">Transmembrane</keyword>
<dbReference type="GO" id="GO:0022857">
    <property type="term" value="F:transmembrane transporter activity"/>
    <property type="evidence" value="ECO:0007669"/>
    <property type="project" value="InterPro"/>
</dbReference>
<evidence type="ECO:0000256" key="2">
    <source>
        <dbReference type="ARBA" id="ARBA00004141"/>
    </source>
</evidence>
<dbReference type="CDD" id="cd17388">
    <property type="entry name" value="MFS_TetA"/>
    <property type="match status" value="1"/>
</dbReference>
<keyword evidence="6 8" id="KW-1133">Transmembrane helix</keyword>
<evidence type="ECO:0000256" key="6">
    <source>
        <dbReference type="ARBA" id="ARBA00022989"/>
    </source>
</evidence>
<accession>A0A1H5VYQ9</accession>
<dbReference type="AlphaFoldDB" id="A0A1H5VYQ9"/>
<feature type="transmembrane region" description="Helical" evidence="8">
    <location>
        <begin position="78"/>
        <end position="101"/>
    </location>
</feature>
<dbReference type="SUPFAM" id="SSF103473">
    <property type="entry name" value="MFS general substrate transporter"/>
    <property type="match status" value="1"/>
</dbReference>
<dbReference type="InterPro" id="IPR005829">
    <property type="entry name" value="Sugar_transporter_CS"/>
</dbReference>
<comment type="subcellular location">
    <subcellularLocation>
        <location evidence="2">Membrane</location>
        <topology evidence="2">Multi-pass membrane protein</topology>
    </subcellularLocation>
</comment>
<evidence type="ECO:0000256" key="7">
    <source>
        <dbReference type="ARBA" id="ARBA00023136"/>
    </source>
</evidence>
<dbReference type="InterPro" id="IPR020846">
    <property type="entry name" value="MFS_dom"/>
</dbReference>
<dbReference type="InterPro" id="IPR001958">
    <property type="entry name" value="Tet-R_TetA/multi-R_MdtG-like"/>
</dbReference>
<keyword evidence="4" id="KW-0813">Transport</keyword>
<feature type="transmembrane region" description="Helical" evidence="8">
    <location>
        <begin position="378"/>
        <end position="395"/>
    </location>
</feature>
<feature type="transmembrane region" description="Helical" evidence="8">
    <location>
        <begin position="164"/>
        <end position="184"/>
    </location>
</feature>
<dbReference type="GO" id="GO:0016020">
    <property type="term" value="C:membrane"/>
    <property type="evidence" value="ECO:0007669"/>
    <property type="project" value="UniProtKB-SubCell"/>
</dbReference>
<dbReference type="PANTHER" id="PTHR23504">
    <property type="entry name" value="MAJOR FACILITATOR SUPERFAMILY DOMAIN-CONTAINING PROTEIN 10"/>
    <property type="match status" value="1"/>
</dbReference>
<evidence type="ECO:0000256" key="5">
    <source>
        <dbReference type="ARBA" id="ARBA00022692"/>
    </source>
</evidence>
<dbReference type="InterPro" id="IPR011701">
    <property type="entry name" value="MFS"/>
</dbReference>
<dbReference type="InterPro" id="IPR036259">
    <property type="entry name" value="MFS_trans_sf"/>
</dbReference>
<sequence>MHRLRLPLLFVLATVVIDAMGIGLIMPIMPDLIRDVRGGDLAEAALWGGILSTAFAVMQFLCAPVIGNLSDSFGRRPVMLVSLFAMMLDYLVMAVAGSIWLLLAARVVGGITASTQATASAWVADMSAPERRATNFGLVGAAFGAGFVLGPLLGGALGELGTRAPFYAAALLVAANFLLGLAVMPETVTQDRRRRFTWARANPLGALRQMTRLPGIAPLLAAYFLYSVALYVYPAIWPYFTQERFGWTPRTIGLSLGLFGVAMALVQGGLIRVVLRRLGERRTVVWGQVFDMGTFALLAFITSGTAALILTPLAALGAVVSPALQGIMSRKVGDDAQGELQGVLTSVHALSMIASPLLMASVFSAFTRADAPVHLPGAPFLVSILLLAAGLALFARSRSSVA</sequence>
<protein>
    <submittedName>
        <fullName evidence="10">MFS transporter, DHA1 family, tetracycline resistance protein</fullName>
    </submittedName>
</protein>
<feature type="transmembrane region" description="Helical" evidence="8">
    <location>
        <begin position="107"/>
        <end position="124"/>
    </location>
</feature>
<dbReference type="PROSITE" id="PS00216">
    <property type="entry name" value="SUGAR_TRANSPORT_1"/>
    <property type="match status" value="1"/>
</dbReference>
<dbReference type="EMBL" id="FNVD01000007">
    <property type="protein sequence ID" value="SEF92263.1"/>
    <property type="molecule type" value="Genomic_DNA"/>
</dbReference>
<evidence type="ECO:0000256" key="1">
    <source>
        <dbReference type="ARBA" id="ARBA00003279"/>
    </source>
</evidence>
<dbReference type="Pfam" id="PF07690">
    <property type="entry name" value="MFS_1"/>
    <property type="match status" value="1"/>
</dbReference>
<reference evidence="10 11" key="1">
    <citation type="submission" date="2016-10" db="EMBL/GenBank/DDBJ databases">
        <authorList>
            <person name="de Groot N.N."/>
        </authorList>
    </citation>
    <scope>NUCLEOTIDE SEQUENCE [LARGE SCALE GENOMIC DNA]</scope>
    <source>
        <strain evidence="10 11">DSM 23413</strain>
    </source>
</reference>
<dbReference type="Proteomes" id="UP000236742">
    <property type="component" value="Unassembled WGS sequence"/>
</dbReference>
<dbReference type="PRINTS" id="PR01035">
    <property type="entry name" value="TCRTETA"/>
</dbReference>
<evidence type="ECO:0000256" key="4">
    <source>
        <dbReference type="ARBA" id="ARBA00022448"/>
    </source>
</evidence>